<dbReference type="KEGG" id="bov:BOV_0235"/>
<sequence length="32" mass="3723">MAEQTLYFENYELGCAQAIYACDHTLLVERRA</sequence>
<keyword evidence="2" id="KW-1185">Reference proteome</keyword>
<dbReference type="Proteomes" id="UP000006383">
    <property type="component" value="Chromosome I"/>
</dbReference>
<dbReference type="HOGENOM" id="CLU_3388420_0_0_5"/>
<protein>
    <submittedName>
        <fullName evidence="1">Uncharacterized protein</fullName>
    </submittedName>
</protein>
<evidence type="ECO:0000313" key="1">
    <source>
        <dbReference type="EMBL" id="ABQ60644.1"/>
    </source>
</evidence>
<evidence type="ECO:0000313" key="2">
    <source>
        <dbReference type="Proteomes" id="UP000006383"/>
    </source>
</evidence>
<dbReference type="AlphaFoldDB" id="A0A0H3AQ17"/>
<reference evidence="2" key="1">
    <citation type="journal article" date="2009" name="PLoS ONE">
        <title>Genome degradation in Brucella ovis corresponds with narrowing of its host range and tissue tropism.</title>
        <authorList>
            <person name="Tsolis R.M."/>
            <person name="Seshadri R."/>
            <person name="Santos R.L."/>
            <person name="Sangari F.J."/>
            <person name="Lobo J.M."/>
            <person name="de Jong M.F."/>
            <person name="Ren Q."/>
            <person name="Myers G."/>
            <person name="Brinkac L.M."/>
            <person name="Nelson W.C."/>
            <person name="Deboy R.T."/>
            <person name="Angiuoli S."/>
            <person name="Khouri H."/>
            <person name="Dimitrov G."/>
            <person name="Robinson J.R."/>
            <person name="Mulligan S."/>
            <person name="Walker R.L."/>
            <person name="Elzer P.E."/>
            <person name="Hassan K.A."/>
            <person name="Paulsen I.T."/>
        </authorList>
    </citation>
    <scope>NUCLEOTIDE SEQUENCE [LARGE SCALE GENOMIC DNA]</scope>
    <source>
        <strain evidence="2">ATCC 25840 / 63/290 / NCTC 10512</strain>
    </source>
</reference>
<gene>
    <name evidence="1" type="ordered locus">BOV_0235</name>
</gene>
<accession>A0A0H3AQ17</accession>
<dbReference type="EMBL" id="CP000708">
    <property type="protein sequence ID" value="ABQ60644.1"/>
    <property type="molecule type" value="Genomic_DNA"/>
</dbReference>
<organism evidence="1 2">
    <name type="scientific">Brucella ovis (strain ATCC 25840 / 63/290 / NCTC 10512)</name>
    <dbReference type="NCBI Taxonomy" id="444178"/>
    <lineage>
        <taxon>Bacteria</taxon>
        <taxon>Pseudomonadati</taxon>
        <taxon>Pseudomonadota</taxon>
        <taxon>Alphaproteobacteria</taxon>
        <taxon>Hyphomicrobiales</taxon>
        <taxon>Brucellaceae</taxon>
        <taxon>Brucella/Ochrobactrum group</taxon>
        <taxon>Brucella</taxon>
    </lineage>
</organism>
<name>A0A0H3AQ17_BRUO2</name>
<proteinExistence type="predicted"/>